<evidence type="ECO:0000313" key="2">
    <source>
        <dbReference type="EMBL" id="MEV0968352.1"/>
    </source>
</evidence>
<feature type="region of interest" description="Disordered" evidence="1">
    <location>
        <begin position="29"/>
        <end position="74"/>
    </location>
</feature>
<comment type="caution">
    <text evidence="2">The sequence shown here is derived from an EMBL/GenBank/DDBJ whole genome shotgun (WGS) entry which is preliminary data.</text>
</comment>
<gene>
    <name evidence="2" type="ORF">AB0I59_06930</name>
</gene>
<keyword evidence="3" id="KW-1185">Reference proteome</keyword>
<organism evidence="2 3">
    <name type="scientific">Microtetraspora glauca</name>
    <dbReference type="NCBI Taxonomy" id="1996"/>
    <lineage>
        <taxon>Bacteria</taxon>
        <taxon>Bacillati</taxon>
        <taxon>Actinomycetota</taxon>
        <taxon>Actinomycetes</taxon>
        <taxon>Streptosporangiales</taxon>
        <taxon>Streptosporangiaceae</taxon>
        <taxon>Microtetraspora</taxon>
    </lineage>
</organism>
<evidence type="ECO:0000313" key="3">
    <source>
        <dbReference type="Proteomes" id="UP001551675"/>
    </source>
</evidence>
<sequence length="100" mass="10987">MRLRPFPFLVADKESLAGDQDLIAFEPAGRDRRRPGSCAFTKVPPDPATPIAPSGEPHGLAYAHPRFAPPVDKEPRRVNLANGKLVEDDEYGPDDRLLSI</sequence>
<dbReference type="RefSeq" id="WP_358130926.1">
    <property type="nucleotide sequence ID" value="NZ_JBFALK010000003.1"/>
</dbReference>
<accession>A0ABV3GAH2</accession>
<name>A0ABV3GAH2_MICGL</name>
<dbReference type="EMBL" id="JBFALK010000003">
    <property type="protein sequence ID" value="MEV0968352.1"/>
    <property type="molecule type" value="Genomic_DNA"/>
</dbReference>
<reference evidence="2 3" key="1">
    <citation type="submission" date="2024-06" db="EMBL/GenBank/DDBJ databases">
        <title>The Natural Products Discovery Center: Release of the First 8490 Sequenced Strains for Exploring Actinobacteria Biosynthetic Diversity.</title>
        <authorList>
            <person name="Kalkreuter E."/>
            <person name="Kautsar S.A."/>
            <person name="Yang D."/>
            <person name="Bader C.D."/>
            <person name="Teijaro C.N."/>
            <person name="Fluegel L."/>
            <person name="Davis C.M."/>
            <person name="Simpson J.R."/>
            <person name="Lauterbach L."/>
            <person name="Steele A.D."/>
            <person name="Gui C."/>
            <person name="Meng S."/>
            <person name="Li G."/>
            <person name="Viehrig K."/>
            <person name="Ye F."/>
            <person name="Su P."/>
            <person name="Kiefer A.F."/>
            <person name="Nichols A."/>
            <person name="Cepeda A.J."/>
            <person name="Yan W."/>
            <person name="Fan B."/>
            <person name="Jiang Y."/>
            <person name="Adhikari A."/>
            <person name="Zheng C.-J."/>
            <person name="Schuster L."/>
            <person name="Cowan T.M."/>
            <person name="Smanski M.J."/>
            <person name="Chevrette M.G."/>
            <person name="De Carvalho L.P.S."/>
            <person name="Shen B."/>
        </authorList>
    </citation>
    <scope>NUCLEOTIDE SEQUENCE [LARGE SCALE GENOMIC DNA]</scope>
    <source>
        <strain evidence="2 3">NPDC050100</strain>
    </source>
</reference>
<protein>
    <recommendedName>
        <fullName evidence="4">ATP-grasp-modified RiPP</fullName>
    </recommendedName>
</protein>
<evidence type="ECO:0008006" key="4">
    <source>
        <dbReference type="Google" id="ProtNLM"/>
    </source>
</evidence>
<evidence type="ECO:0000256" key="1">
    <source>
        <dbReference type="SAM" id="MobiDB-lite"/>
    </source>
</evidence>
<dbReference type="Proteomes" id="UP001551675">
    <property type="component" value="Unassembled WGS sequence"/>
</dbReference>
<proteinExistence type="predicted"/>